<evidence type="ECO:0000256" key="4">
    <source>
        <dbReference type="ARBA" id="ARBA00022490"/>
    </source>
</evidence>
<comment type="caution">
    <text evidence="15">The sequence shown here is derived from an EMBL/GenBank/DDBJ whole genome shotgun (WGS) entry which is preliminary data.</text>
</comment>
<dbReference type="OrthoDB" id="9807137at2"/>
<evidence type="ECO:0000256" key="13">
    <source>
        <dbReference type="PIRSR" id="PIRSR000495-1"/>
    </source>
</evidence>
<evidence type="ECO:0000256" key="9">
    <source>
        <dbReference type="ARBA" id="ARBA00023239"/>
    </source>
</evidence>
<accession>A0A132N436</accession>
<dbReference type="AlphaFoldDB" id="A0A132N436"/>
<gene>
    <name evidence="12" type="primary">hisH</name>
    <name evidence="15" type="ORF">SA87_01925</name>
</gene>
<keyword evidence="5 12" id="KW-0028">Amino-acid biosynthesis</keyword>
<sequence>MRIAIVDTGLGNLRSVQKALIRLGADARLTVLPEELEAADGVVLPGVGAFPAAMDHLKRHGLVESLRELAARQTPLLGICLGMQILFEKSEEWKLTLGLGLLPGQVTRLPAAVKLPHIGWNTVMPRRSHPIWEGLEPGTWFYFVHTYAVEAQEASDVIAVTKYGRPFPSIVARGNVVGVQFHPEKSSTAGLQLLGNWLRIVKERRPPSPSA</sequence>
<evidence type="ECO:0000256" key="8">
    <source>
        <dbReference type="ARBA" id="ARBA00023102"/>
    </source>
</evidence>
<comment type="catalytic activity">
    <reaction evidence="11 12">
        <text>L-glutamine + H2O = L-glutamate + NH4(+)</text>
        <dbReference type="Rhea" id="RHEA:15889"/>
        <dbReference type="ChEBI" id="CHEBI:15377"/>
        <dbReference type="ChEBI" id="CHEBI:28938"/>
        <dbReference type="ChEBI" id="CHEBI:29985"/>
        <dbReference type="ChEBI" id="CHEBI:58359"/>
        <dbReference type="EC" id="3.5.1.2"/>
    </reaction>
</comment>
<organism evidence="15 16">
    <name type="scientific">Hydrogenibacillus schlegelii</name>
    <name type="common">Bacillus schlegelii</name>
    <dbReference type="NCBI Taxonomy" id="1484"/>
    <lineage>
        <taxon>Bacteria</taxon>
        <taxon>Bacillati</taxon>
        <taxon>Bacillota</taxon>
        <taxon>Bacilli</taxon>
        <taxon>Bacillales</taxon>
        <taxon>Bacillales Family X. Incertae Sedis</taxon>
        <taxon>Hydrogenibacillus</taxon>
    </lineage>
</organism>
<dbReference type="SUPFAM" id="SSF52317">
    <property type="entry name" value="Class I glutamine amidotransferase-like"/>
    <property type="match status" value="1"/>
</dbReference>
<proteinExistence type="inferred from homology"/>
<dbReference type="STRING" id="1484.SA87_01925"/>
<dbReference type="Proteomes" id="UP000243024">
    <property type="component" value="Unassembled WGS sequence"/>
</dbReference>
<keyword evidence="6 12" id="KW-0378">Hydrolase</keyword>
<evidence type="ECO:0000256" key="2">
    <source>
        <dbReference type="ARBA" id="ARBA00005091"/>
    </source>
</evidence>
<feature type="active site" evidence="12 13">
    <location>
        <position position="182"/>
    </location>
</feature>
<comment type="subcellular location">
    <subcellularLocation>
        <location evidence="1 12">Cytoplasm</location>
    </subcellularLocation>
</comment>
<dbReference type="PROSITE" id="PS51273">
    <property type="entry name" value="GATASE_TYPE_1"/>
    <property type="match status" value="1"/>
</dbReference>
<keyword evidence="7 12" id="KW-0315">Glutamine amidotransferase</keyword>
<evidence type="ECO:0000256" key="6">
    <source>
        <dbReference type="ARBA" id="ARBA00022801"/>
    </source>
</evidence>
<dbReference type="FunFam" id="3.40.50.880:FF:000009">
    <property type="entry name" value="Imidazole glycerol phosphate synthase subunit HisH"/>
    <property type="match status" value="1"/>
</dbReference>
<dbReference type="EC" id="3.5.1.2" evidence="12"/>
<keyword evidence="8 12" id="KW-0368">Histidine biosynthesis</keyword>
<comment type="catalytic activity">
    <reaction evidence="10 12">
        <text>5-[(5-phospho-1-deoxy-D-ribulos-1-ylimino)methylamino]-1-(5-phospho-beta-D-ribosyl)imidazole-4-carboxamide + L-glutamine = D-erythro-1-(imidazol-4-yl)glycerol 3-phosphate + 5-amino-1-(5-phospho-beta-D-ribosyl)imidazole-4-carboxamide + L-glutamate + H(+)</text>
        <dbReference type="Rhea" id="RHEA:24793"/>
        <dbReference type="ChEBI" id="CHEBI:15378"/>
        <dbReference type="ChEBI" id="CHEBI:29985"/>
        <dbReference type="ChEBI" id="CHEBI:58278"/>
        <dbReference type="ChEBI" id="CHEBI:58359"/>
        <dbReference type="ChEBI" id="CHEBI:58475"/>
        <dbReference type="ChEBI" id="CHEBI:58525"/>
        <dbReference type="EC" id="4.3.2.10"/>
    </reaction>
</comment>
<dbReference type="UniPathway" id="UPA00031">
    <property type="reaction ID" value="UER00010"/>
</dbReference>
<dbReference type="GO" id="GO:0004359">
    <property type="term" value="F:glutaminase activity"/>
    <property type="evidence" value="ECO:0007669"/>
    <property type="project" value="UniProtKB-EC"/>
</dbReference>
<evidence type="ECO:0000256" key="1">
    <source>
        <dbReference type="ARBA" id="ARBA00004496"/>
    </source>
</evidence>
<dbReference type="CDD" id="cd01748">
    <property type="entry name" value="GATase1_IGP_Synthase"/>
    <property type="match status" value="1"/>
</dbReference>
<keyword evidence="9 12" id="KW-0456">Lyase</keyword>
<dbReference type="GO" id="GO:0000105">
    <property type="term" value="P:L-histidine biosynthetic process"/>
    <property type="evidence" value="ECO:0007669"/>
    <property type="project" value="UniProtKB-UniRule"/>
</dbReference>
<name>A0A132N436_HYDSH</name>
<evidence type="ECO:0000259" key="14">
    <source>
        <dbReference type="Pfam" id="PF00117"/>
    </source>
</evidence>
<dbReference type="EMBL" id="JXBB01000017">
    <property type="protein sequence ID" value="OAR04395.1"/>
    <property type="molecule type" value="Genomic_DNA"/>
</dbReference>
<dbReference type="Gene3D" id="3.40.50.880">
    <property type="match status" value="1"/>
</dbReference>
<comment type="subunit">
    <text evidence="3 12">Heterodimer of HisH and HisF.</text>
</comment>
<keyword evidence="4 12" id="KW-0963">Cytoplasm</keyword>
<dbReference type="GO" id="GO:0005737">
    <property type="term" value="C:cytoplasm"/>
    <property type="evidence" value="ECO:0007669"/>
    <property type="project" value="UniProtKB-SubCell"/>
</dbReference>
<dbReference type="NCBIfam" id="TIGR01855">
    <property type="entry name" value="IMP_synth_hisH"/>
    <property type="match status" value="1"/>
</dbReference>
<comment type="function">
    <text evidence="12">IGPS catalyzes the conversion of PRFAR and glutamine to IGP, AICAR and glutamate. The HisH subunit catalyzes the hydrolysis of glutamine to glutamate and ammonia as part of the synthesis of IGP and AICAR. The resulting ammonia molecule is channeled to the active site of HisF.</text>
</comment>
<dbReference type="Pfam" id="PF00117">
    <property type="entry name" value="GATase"/>
    <property type="match status" value="1"/>
</dbReference>
<comment type="pathway">
    <text evidence="2 12">Amino-acid biosynthesis; L-histidine biosynthesis; L-histidine from 5-phospho-alpha-D-ribose 1-diphosphate: step 5/9.</text>
</comment>
<evidence type="ECO:0000313" key="16">
    <source>
        <dbReference type="Proteomes" id="UP000243024"/>
    </source>
</evidence>
<evidence type="ECO:0000256" key="12">
    <source>
        <dbReference type="HAMAP-Rule" id="MF_00278"/>
    </source>
</evidence>
<dbReference type="GO" id="GO:0016829">
    <property type="term" value="F:lyase activity"/>
    <property type="evidence" value="ECO:0007669"/>
    <property type="project" value="UniProtKB-KW"/>
</dbReference>
<evidence type="ECO:0000256" key="3">
    <source>
        <dbReference type="ARBA" id="ARBA00011152"/>
    </source>
</evidence>
<dbReference type="PANTHER" id="PTHR42701">
    <property type="entry name" value="IMIDAZOLE GLYCEROL PHOSPHATE SYNTHASE SUBUNIT HISH"/>
    <property type="match status" value="1"/>
</dbReference>
<dbReference type="PIRSF" id="PIRSF000495">
    <property type="entry name" value="Amidotransf_hisH"/>
    <property type="match status" value="1"/>
</dbReference>
<dbReference type="PANTHER" id="PTHR42701:SF1">
    <property type="entry name" value="IMIDAZOLE GLYCEROL PHOSPHATE SYNTHASE SUBUNIT HISH"/>
    <property type="match status" value="1"/>
</dbReference>
<dbReference type="InterPro" id="IPR010139">
    <property type="entry name" value="Imidazole-glycPsynth_HisH"/>
</dbReference>
<evidence type="ECO:0000256" key="11">
    <source>
        <dbReference type="ARBA" id="ARBA00049534"/>
    </source>
</evidence>
<keyword evidence="16" id="KW-1185">Reference proteome</keyword>
<dbReference type="PROSITE" id="PS51274">
    <property type="entry name" value="GATASE_COBBQ"/>
    <property type="match status" value="1"/>
</dbReference>
<protein>
    <recommendedName>
        <fullName evidence="12">Imidazole glycerol phosphate synthase subunit HisH</fullName>
        <ecNumber evidence="12">4.3.2.10</ecNumber>
    </recommendedName>
    <alternativeName>
        <fullName evidence="12">IGP synthase glutaminase subunit</fullName>
        <ecNumber evidence="12">3.5.1.2</ecNumber>
    </alternativeName>
    <alternativeName>
        <fullName evidence="12">IGP synthase subunit HisH</fullName>
    </alternativeName>
    <alternativeName>
        <fullName evidence="12">ImGP synthase subunit HisH</fullName>
        <shortName evidence="12">IGPS subunit HisH</shortName>
    </alternativeName>
</protein>
<feature type="active site" evidence="12 13">
    <location>
        <position position="184"/>
    </location>
</feature>
<dbReference type="GO" id="GO:0000107">
    <property type="term" value="F:imidazoleglycerol-phosphate synthase activity"/>
    <property type="evidence" value="ECO:0007669"/>
    <property type="project" value="UniProtKB-UniRule"/>
</dbReference>
<reference evidence="15 16" key="1">
    <citation type="submission" date="2015-09" db="EMBL/GenBank/DDBJ databases">
        <title>Draft genome sequence of Hydrogenibacillus schlegelii DSM 2000.</title>
        <authorList>
            <person name="Hemp J."/>
        </authorList>
    </citation>
    <scope>NUCLEOTIDE SEQUENCE [LARGE SCALE GENOMIC DNA]</scope>
    <source>
        <strain evidence="15 16">MA 48</strain>
    </source>
</reference>
<dbReference type="InterPro" id="IPR029062">
    <property type="entry name" value="Class_I_gatase-like"/>
</dbReference>
<dbReference type="HAMAP" id="MF_00278">
    <property type="entry name" value="HisH"/>
    <property type="match status" value="1"/>
</dbReference>
<evidence type="ECO:0000313" key="15">
    <source>
        <dbReference type="EMBL" id="OAR04395.1"/>
    </source>
</evidence>
<evidence type="ECO:0000256" key="10">
    <source>
        <dbReference type="ARBA" id="ARBA00047838"/>
    </source>
</evidence>
<feature type="domain" description="Glutamine amidotransferase" evidence="14">
    <location>
        <begin position="5"/>
        <end position="191"/>
    </location>
</feature>
<feature type="active site" description="Nucleophile" evidence="12 13">
    <location>
        <position position="80"/>
    </location>
</feature>
<evidence type="ECO:0000256" key="5">
    <source>
        <dbReference type="ARBA" id="ARBA00022605"/>
    </source>
</evidence>
<dbReference type="EC" id="4.3.2.10" evidence="12"/>
<evidence type="ECO:0000256" key="7">
    <source>
        <dbReference type="ARBA" id="ARBA00022962"/>
    </source>
</evidence>
<dbReference type="InterPro" id="IPR017926">
    <property type="entry name" value="GATASE"/>
</dbReference>
<dbReference type="RefSeq" id="WP_066200793.1">
    <property type="nucleotide sequence ID" value="NZ_CBCSAS010000035.1"/>
</dbReference>